<keyword evidence="2" id="KW-1185">Reference proteome</keyword>
<evidence type="ECO:0000313" key="2">
    <source>
        <dbReference type="Proteomes" id="UP001205486"/>
    </source>
</evidence>
<accession>A0ACC6AIJ3</accession>
<gene>
    <name evidence="1" type="ORF">J2S34_001642</name>
</gene>
<organism evidence="1 2">
    <name type="scientific">Nitrobacter winogradskyi</name>
    <name type="common">Nitrobacter agilis</name>
    <dbReference type="NCBI Taxonomy" id="913"/>
    <lineage>
        <taxon>Bacteria</taxon>
        <taxon>Pseudomonadati</taxon>
        <taxon>Pseudomonadota</taxon>
        <taxon>Alphaproteobacteria</taxon>
        <taxon>Hyphomicrobiales</taxon>
        <taxon>Nitrobacteraceae</taxon>
        <taxon>Nitrobacter</taxon>
    </lineage>
</organism>
<name>A0ACC6AIJ3_NITWI</name>
<protein>
    <submittedName>
        <fullName evidence="1">Flavin-binding protein dodecin</fullName>
    </submittedName>
</protein>
<sequence length="70" mass="7908">MAESVYKVIELIGTSKDSWEKAAKSAVERAGESLRDLRVAEIVKLDMQLDEEGKVETYRAKLKVSFKFEG</sequence>
<evidence type="ECO:0000313" key="1">
    <source>
        <dbReference type="EMBL" id="MCP1999194.1"/>
    </source>
</evidence>
<proteinExistence type="predicted"/>
<reference evidence="1" key="1">
    <citation type="submission" date="2022-03" db="EMBL/GenBank/DDBJ databases">
        <title>Interactions between chemoautotrophic and heterotrophic bacteria.</title>
        <authorList>
            <person name="Santoro A."/>
        </authorList>
    </citation>
    <scope>NUCLEOTIDE SEQUENCE</scope>
    <source>
        <strain evidence="1">Nb-106</strain>
    </source>
</reference>
<comment type="caution">
    <text evidence="1">The sequence shown here is derived from an EMBL/GenBank/DDBJ whole genome shotgun (WGS) entry which is preliminary data.</text>
</comment>
<dbReference type="Proteomes" id="UP001205486">
    <property type="component" value="Unassembled WGS sequence"/>
</dbReference>
<dbReference type="EMBL" id="JALJZS010000002">
    <property type="protein sequence ID" value="MCP1999194.1"/>
    <property type="molecule type" value="Genomic_DNA"/>
</dbReference>